<dbReference type="Gene3D" id="2.140.10.30">
    <property type="entry name" value="Dipeptidylpeptidase IV, N-terminal domain"/>
    <property type="match status" value="1"/>
</dbReference>
<organism evidence="2 3">
    <name type="scientific">Trichuris trichiura</name>
    <name type="common">Whipworm</name>
    <name type="synonym">Trichocephalus trichiurus</name>
    <dbReference type="NCBI Taxonomy" id="36087"/>
    <lineage>
        <taxon>Eukaryota</taxon>
        <taxon>Metazoa</taxon>
        <taxon>Ecdysozoa</taxon>
        <taxon>Nematoda</taxon>
        <taxon>Enoplea</taxon>
        <taxon>Dorylaimia</taxon>
        <taxon>Trichinellida</taxon>
        <taxon>Trichuridae</taxon>
        <taxon>Trichuris</taxon>
    </lineage>
</organism>
<dbReference type="GO" id="GO:0006508">
    <property type="term" value="P:proteolysis"/>
    <property type="evidence" value="ECO:0007669"/>
    <property type="project" value="InterPro"/>
</dbReference>
<dbReference type="GO" id="GO:0008239">
    <property type="term" value="F:dipeptidyl-peptidase activity"/>
    <property type="evidence" value="ECO:0007669"/>
    <property type="project" value="TreeGrafter"/>
</dbReference>
<dbReference type="InterPro" id="IPR002469">
    <property type="entry name" value="Peptidase_S9B_N"/>
</dbReference>
<dbReference type="InterPro" id="IPR050278">
    <property type="entry name" value="Serine_Prot_S9B/DPPIV"/>
</dbReference>
<dbReference type="STRING" id="36087.A0A077Z5I6"/>
<dbReference type="PANTHER" id="PTHR11731">
    <property type="entry name" value="PROTEASE FAMILY S9B,C DIPEPTIDYL-PEPTIDASE IV-RELATED"/>
    <property type="match status" value="1"/>
</dbReference>
<name>A0A077Z5I6_TRITR</name>
<dbReference type="PANTHER" id="PTHR11731:SF193">
    <property type="entry name" value="DIPEPTIDYL PEPTIDASE 9"/>
    <property type="match status" value="1"/>
</dbReference>
<feature type="domain" description="Dipeptidylpeptidase IV N-terminal" evidence="1">
    <location>
        <begin position="163"/>
        <end position="301"/>
    </location>
</feature>
<reference evidence="2" key="1">
    <citation type="submission" date="2014-01" db="EMBL/GenBank/DDBJ databases">
        <authorList>
            <person name="Aslett M."/>
        </authorList>
    </citation>
    <scope>NUCLEOTIDE SEQUENCE</scope>
</reference>
<gene>
    <name evidence="2" type="ORF">TTRE_0000319301</name>
</gene>
<dbReference type="Proteomes" id="UP000030665">
    <property type="component" value="Unassembled WGS sequence"/>
</dbReference>
<dbReference type="EMBL" id="HG805924">
    <property type="protein sequence ID" value="CDW54923.1"/>
    <property type="molecule type" value="Genomic_DNA"/>
</dbReference>
<evidence type="ECO:0000259" key="1">
    <source>
        <dbReference type="Pfam" id="PF00930"/>
    </source>
</evidence>
<protein>
    <submittedName>
        <fullName evidence="2">DPPIV N domain containing protein</fullName>
    </submittedName>
</protein>
<evidence type="ECO:0000313" key="3">
    <source>
        <dbReference type="Proteomes" id="UP000030665"/>
    </source>
</evidence>
<proteinExistence type="predicted"/>
<sequence length="376" mass="42352">MLDKAASTNGSSGKETGDFAHFLSRVTSVQQDFSSLARFYATCVQISSKVCVRQEGGKSQRFLRFYGMGIPPNNDRTCLLYYDFNLDCPDPGTAGQWRLLLDPAVLVKPIGKLSLEEELLRERKRSFTSAFLTYDFSPIRNSFLYSQCGEVFEFQEDPLAAVKKTSSLLSGTGNPINLLYCPDKPSYFAMVAGSEVFVCNTESSFCFTIRPTESGWTYGSPPFVIQEEFERYDGMWWCPSNDERTLLLVEACNEDAVQKVTIGLGGCSSDGLERISYPYAGSTNALWNLKLYVLQEQGDTFSMLNCPFKYDFRTLFPWAEYLVKCGCDEDVMEDTEAQIPSDWALKKLVNIFLQAQVLKDMTAEYDPSLERGTMVT</sequence>
<evidence type="ECO:0000313" key="2">
    <source>
        <dbReference type="EMBL" id="CDW54923.1"/>
    </source>
</evidence>
<accession>A0A077Z5I6</accession>
<dbReference type="AlphaFoldDB" id="A0A077Z5I6"/>
<dbReference type="OrthoDB" id="5840205at2759"/>
<keyword evidence="3" id="KW-1185">Reference proteome</keyword>
<dbReference type="Pfam" id="PF00930">
    <property type="entry name" value="DPPIV_N"/>
    <property type="match status" value="1"/>
</dbReference>
<reference evidence="2" key="2">
    <citation type="submission" date="2014-03" db="EMBL/GenBank/DDBJ databases">
        <title>The whipworm genome and dual-species transcriptomics of an intimate host-pathogen interaction.</title>
        <authorList>
            <person name="Foth B.J."/>
            <person name="Tsai I.J."/>
            <person name="Reid A.J."/>
            <person name="Bancroft A.J."/>
            <person name="Nichol S."/>
            <person name="Tracey A."/>
            <person name="Holroyd N."/>
            <person name="Cotton J.A."/>
            <person name="Stanley E.J."/>
            <person name="Zarowiecki M."/>
            <person name="Liu J.Z."/>
            <person name="Huckvale T."/>
            <person name="Cooper P.J."/>
            <person name="Grencis R.K."/>
            <person name="Berriman M."/>
        </authorList>
    </citation>
    <scope>NUCLEOTIDE SEQUENCE [LARGE SCALE GENOMIC DNA]</scope>
</reference>